<dbReference type="GO" id="GO:0008270">
    <property type="term" value="F:zinc ion binding"/>
    <property type="evidence" value="ECO:0007669"/>
    <property type="project" value="UniProtKB-KW"/>
</dbReference>
<protein>
    <submittedName>
        <fullName evidence="6">G patch domain-containing protein 8-like</fullName>
    </submittedName>
</protein>
<feature type="compositionally biased region" description="Basic residues" evidence="4">
    <location>
        <begin position="473"/>
        <end position="485"/>
    </location>
</feature>
<reference evidence="6" key="5">
    <citation type="submission" date="2025-09" db="UniProtKB">
        <authorList>
            <consortium name="Ensembl"/>
        </authorList>
    </citation>
    <scope>IDENTIFICATION</scope>
</reference>
<dbReference type="Proteomes" id="UP000314986">
    <property type="component" value="Unassembled WGS sequence"/>
</dbReference>
<dbReference type="PANTHER" id="PTHR17614:SF14">
    <property type="entry name" value="G PATCH DOMAIN-CONTAINING PROTEIN 8-LIKE ISOFORM X5"/>
    <property type="match status" value="1"/>
</dbReference>
<evidence type="ECO:0000259" key="5">
    <source>
        <dbReference type="PROSITE" id="PS00028"/>
    </source>
</evidence>
<organism evidence="6 7">
    <name type="scientific">Callorhinchus milii</name>
    <name type="common">Ghost shark</name>
    <dbReference type="NCBI Taxonomy" id="7868"/>
    <lineage>
        <taxon>Eukaryota</taxon>
        <taxon>Metazoa</taxon>
        <taxon>Chordata</taxon>
        <taxon>Craniata</taxon>
        <taxon>Vertebrata</taxon>
        <taxon>Chondrichthyes</taxon>
        <taxon>Holocephali</taxon>
        <taxon>Chimaeriformes</taxon>
        <taxon>Callorhinchidae</taxon>
        <taxon>Callorhinchus</taxon>
    </lineage>
</organism>
<evidence type="ECO:0000256" key="3">
    <source>
        <dbReference type="ARBA" id="ARBA00022833"/>
    </source>
</evidence>
<evidence type="ECO:0000256" key="2">
    <source>
        <dbReference type="ARBA" id="ARBA00022771"/>
    </source>
</evidence>
<reference evidence="7" key="2">
    <citation type="journal article" date="2007" name="PLoS Biol.">
        <title>Survey sequencing and comparative analysis of the elephant shark (Callorhinchus milii) genome.</title>
        <authorList>
            <person name="Venkatesh B."/>
            <person name="Kirkness E.F."/>
            <person name="Loh Y.H."/>
            <person name="Halpern A.L."/>
            <person name="Lee A.P."/>
            <person name="Johnson J."/>
            <person name="Dandona N."/>
            <person name="Viswanathan L.D."/>
            <person name="Tay A."/>
            <person name="Venter J.C."/>
            <person name="Strausberg R.L."/>
            <person name="Brenner S."/>
        </authorList>
    </citation>
    <scope>NUCLEOTIDE SEQUENCE [LARGE SCALE GENOMIC DNA]</scope>
</reference>
<keyword evidence="3" id="KW-0862">Zinc</keyword>
<feature type="region of interest" description="Disordered" evidence="4">
    <location>
        <begin position="628"/>
        <end position="834"/>
    </location>
</feature>
<feature type="compositionally biased region" description="Polar residues" evidence="4">
    <location>
        <begin position="531"/>
        <end position="544"/>
    </location>
</feature>
<dbReference type="GO" id="GO:0005634">
    <property type="term" value="C:nucleus"/>
    <property type="evidence" value="ECO:0007669"/>
    <property type="project" value="TreeGrafter"/>
</dbReference>
<feature type="compositionally biased region" description="Basic residues" evidence="4">
    <location>
        <begin position="779"/>
        <end position="788"/>
    </location>
</feature>
<evidence type="ECO:0000256" key="1">
    <source>
        <dbReference type="ARBA" id="ARBA00022723"/>
    </source>
</evidence>
<feature type="compositionally biased region" description="Low complexity" evidence="4">
    <location>
        <begin position="652"/>
        <end position="668"/>
    </location>
</feature>
<feature type="region of interest" description="Disordered" evidence="4">
    <location>
        <begin position="318"/>
        <end position="337"/>
    </location>
</feature>
<feature type="region of interest" description="Disordered" evidence="4">
    <location>
        <begin position="952"/>
        <end position="979"/>
    </location>
</feature>
<feature type="compositionally biased region" description="Low complexity" evidence="4">
    <location>
        <begin position="628"/>
        <end position="644"/>
    </location>
</feature>
<name>A0A4W3HPX4_CALMI</name>
<reference evidence="7" key="1">
    <citation type="journal article" date="2006" name="Science">
        <title>Ancient noncoding elements conserved in the human genome.</title>
        <authorList>
            <person name="Venkatesh B."/>
            <person name="Kirkness E.F."/>
            <person name="Loh Y.H."/>
            <person name="Halpern A.L."/>
            <person name="Lee A.P."/>
            <person name="Johnson J."/>
            <person name="Dandona N."/>
            <person name="Viswanathan L.D."/>
            <person name="Tay A."/>
            <person name="Venter J.C."/>
            <person name="Strausberg R.L."/>
            <person name="Brenner S."/>
        </authorList>
    </citation>
    <scope>NUCLEOTIDE SEQUENCE [LARGE SCALE GENOMIC DNA]</scope>
</reference>
<feature type="compositionally biased region" description="Basic and acidic residues" evidence="4">
    <location>
        <begin position="791"/>
        <end position="804"/>
    </location>
</feature>
<feature type="compositionally biased region" description="Basic residues" evidence="4">
    <location>
        <begin position="551"/>
        <end position="560"/>
    </location>
</feature>
<evidence type="ECO:0000313" key="7">
    <source>
        <dbReference type="Proteomes" id="UP000314986"/>
    </source>
</evidence>
<dbReference type="InterPro" id="IPR052445">
    <property type="entry name" value="ZnF-G_patch_domain"/>
</dbReference>
<reference evidence="6" key="4">
    <citation type="submission" date="2025-08" db="UniProtKB">
        <authorList>
            <consortium name="Ensembl"/>
        </authorList>
    </citation>
    <scope>IDENTIFICATION</scope>
</reference>
<dbReference type="OMA" id="SIEMCEN"/>
<evidence type="ECO:0000256" key="4">
    <source>
        <dbReference type="SAM" id="MobiDB-lite"/>
    </source>
</evidence>
<feature type="compositionally biased region" description="Basic and acidic residues" evidence="4">
    <location>
        <begin position="568"/>
        <end position="581"/>
    </location>
</feature>
<feature type="compositionally biased region" description="Basic residues" evidence="4">
    <location>
        <begin position="669"/>
        <end position="680"/>
    </location>
</feature>
<dbReference type="InParanoid" id="A0A4W3HPX4"/>
<proteinExistence type="predicted"/>
<feature type="compositionally biased region" description="Basic residues" evidence="4">
    <location>
        <begin position="730"/>
        <end position="740"/>
    </location>
</feature>
<dbReference type="InterPro" id="IPR036236">
    <property type="entry name" value="Znf_C2H2_sf"/>
</dbReference>
<keyword evidence="7" id="KW-1185">Reference proteome</keyword>
<dbReference type="GeneTree" id="ENSGT00940000159523"/>
<reference evidence="7" key="3">
    <citation type="journal article" date="2014" name="Nature">
        <title>Elephant shark genome provides unique insights into gnathostome evolution.</title>
        <authorList>
            <consortium name="International Elephant Shark Genome Sequencing Consortium"/>
            <person name="Venkatesh B."/>
            <person name="Lee A.P."/>
            <person name="Ravi V."/>
            <person name="Maurya A.K."/>
            <person name="Lian M.M."/>
            <person name="Swann J.B."/>
            <person name="Ohta Y."/>
            <person name="Flajnik M.F."/>
            <person name="Sutoh Y."/>
            <person name="Kasahara M."/>
            <person name="Hoon S."/>
            <person name="Gangu V."/>
            <person name="Roy S.W."/>
            <person name="Irimia M."/>
            <person name="Korzh V."/>
            <person name="Kondrychyn I."/>
            <person name="Lim Z.W."/>
            <person name="Tay B.H."/>
            <person name="Tohari S."/>
            <person name="Kong K.W."/>
            <person name="Ho S."/>
            <person name="Lorente-Galdos B."/>
            <person name="Quilez J."/>
            <person name="Marques-Bonet T."/>
            <person name="Raney B.J."/>
            <person name="Ingham P.W."/>
            <person name="Tay A."/>
            <person name="Hillier L.W."/>
            <person name="Minx P."/>
            <person name="Boehm T."/>
            <person name="Wilson R.K."/>
            <person name="Brenner S."/>
            <person name="Warren W.C."/>
        </authorList>
    </citation>
    <scope>NUCLEOTIDE SEQUENCE [LARGE SCALE GENOMIC DNA]</scope>
</reference>
<dbReference type="SUPFAM" id="SSF57667">
    <property type="entry name" value="beta-beta-alpha zinc fingers"/>
    <property type="match status" value="1"/>
</dbReference>
<evidence type="ECO:0000313" key="6">
    <source>
        <dbReference type="Ensembl" id="ENSCMIP00000017137.1"/>
    </source>
</evidence>
<feature type="compositionally biased region" description="Basic residues" evidence="4">
    <location>
        <begin position="445"/>
        <end position="461"/>
    </location>
</feature>
<keyword evidence="1" id="KW-0479">Metal-binding</keyword>
<feature type="compositionally biased region" description="Polar residues" evidence="4">
    <location>
        <begin position="407"/>
        <end position="420"/>
    </location>
</feature>
<dbReference type="STRING" id="7868.ENSCMIP00000017137"/>
<feature type="compositionally biased region" description="Basic and acidic residues" evidence="4">
    <location>
        <begin position="955"/>
        <end position="977"/>
    </location>
</feature>
<keyword evidence="2" id="KW-0863">Zinc-finger</keyword>
<feature type="compositionally biased region" description="Basic residues" evidence="4">
    <location>
        <begin position="751"/>
        <end position="766"/>
    </location>
</feature>
<dbReference type="Ensembl" id="ENSCMIT00000017473.1">
    <property type="protein sequence ID" value="ENSCMIP00000017137.1"/>
    <property type="gene ID" value="ENSCMIG00000008196.1"/>
</dbReference>
<feature type="compositionally biased region" description="Basic and acidic residues" evidence="4">
    <location>
        <begin position="707"/>
        <end position="720"/>
    </location>
</feature>
<feature type="region of interest" description="Disordered" evidence="4">
    <location>
        <begin position="531"/>
        <end position="615"/>
    </location>
</feature>
<dbReference type="InterPro" id="IPR013087">
    <property type="entry name" value="Znf_C2H2_type"/>
</dbReference>
<dbReference type="PANTHER" id="PTHR17614">
    <property type="entry name" value="ZINC FINGER-CONTAINING"/>
    <property type="match status" value="1"/>
</dbReference>
<sequence>MVLYKGLVRIGGEDYAEKEKAIAKALEDLKANFYCELCDKQYHKHQEFDNHINSYDHAHKQRLKELKQREFARNVASRSRKDEKKQEKALRRLHQLAELRRASECASGSGPMFKPTTVAVENQLKQGGAASTTGNLGLKPFSLFKNKGSPCLPTHKASVSFSFSKKAPLKLESSASVFNDTIEETNHGDELHCHAGKSAFETEMSEIPSGINTTKTLEHDEARQSPVDSGTVSNPFARVRKLKALMLKENKDEAEKEYYCYTPTHYKPKTNFPFLFFMKSSEKTDASKLVAQDSKARVSQTAGSELRCEESSKCKARMSDYSPLDDGKVSSVGPLDGPKQITEPFLPVLSRNEATLLQWPSELLLFTKAEPSLSYSCNPLYFDFKLSRNKNRENGASGQETDKEGEQNVSTAVQDATGTDTAKERNGSLNSEGAPLQEEQLATGKSKKRKNRKKSSKKHKSKSGEIQAENISKRKRGKKRKHKHKDNTEKERASPPKMSIPGVVEQLCEATFKEEQYLVFSQKRALQNELSNNSNAPEQGSNSEKCSRFPLKARNKRQKRSACNSLSHFKEACKDQKEPRSRLNLNSNVTESTEDNHKRHHKSSSRHSYEDDSDSDRSVCRKFRCYSSSHDSSFKSSSDSYSDTSSDRSRTSHSSRSYSDGSSDYSNRSRSRRYSKRHHGLYRDYKYHSRHKRKRHNDSSVSSLSSNDDHYYQRRNDSRSKNRGSTQTRPHTHTRGRTHSRSWSSGEGRSHSRSRSRYRSRSRQSRSRQQSSSKDYLSSRRHSLRRSSSRNTEEHGYDRLSDRQTRHRSSRSFSRDRVYHIRSPHYNSNQEAMKVSGRQYGTQKKEDMGQNYSTSATNVIQKNESRPCSSLPLKEMIQEEQNCLIARSLLEKVQYKKMEEKTIIIEELASVSNKLGIKLKDPPQGYFGPRLPPSLGNVTLLPLIGKLPATKQVGVRKDDTGKDDNSEKIDNPEHSEKNGNGIALTIIQEVNLYPEEVSEDKREAEADTMCTEIQSTKEEQAVLAMYQVQPGEENITPVTEEMSSVVSSTGDIFIDDPREVKEENPQMAFYDCDVLDTDPVGEVQFGYYNTDVQSIEETEPQHKQHSKSISPPLSAQPIIFTPEEMEKYGKLQLQAQQHIQQQLLAKQVKTFPSSAAVTFTPAPALQPVSIQQPSSTATSITTVHHTLLQHRAAATLAAALHPNAHHQPMAQLHHIAQPHITPFSFSPITHTIFPAHPAAFLAGHPLHFIPAAAIHPAHLTLHPLPHSALYPTLFAPHPAAAAASTIHLHPLLHPLISGHDLQHHSGPNT</sequence>
<feature type="region of interest" description="Disordered" evidence="4">
    <location>
        <begin position="392"/>
        <end position="501"/>
    </location>
</feature>
<accession>A0A4W3HPX4</accession>
<dbReference type="PROSITE" id="PS00028">
    <property type="entry name" value="ZINC_FINGER_C2H2_1"/>
    <property type="match status" value="1"/>
</dbReference>
<feature type="domain" description="C2H2-type" evidence="5">
    <location>
        <begin position="35"/>
        <end position="57"/>
    </location>
</feature>